<dbReference type="Gene3D" id="3.40.50.150">
    <property type="entry name" value="Vaccinia Virus protein VP39"/>
    <property type="match status" value="1"/>
</dbReference>
<dbReference type="NCBIfam" id="TIGR01444">
    <property type="entry name" value="fkbM_fam"/>
    <property type="match status" value="1"/>
</dbReference>
<accession>A0A7J2T9G6</accession>
<protein>
    <submittedName>
        <fullName evidence="2">FkbM family methyltransferase</fullName>
    </submittedName>
</protein>
<keyword evidence="2" id="KW-0489">Methyltransferase</keyword>
<dbReference type="InterPro" id="IPR052514">
    <property type="entry name" value="SAM-dependent_MTase"/>
</dbReference>
<sequence>MGILGLIRGLRYDLINFFKGDLSLQSSLVYFLLKVKLFKSLITNGMAIKLPGNMKIMIDSEATLNINIPDHYLRKEYLRHPDYIPRDDWIIIDVGAYVGIYTIWASKLVGSNGLVIALEPNTLAFRWLLSNIELNRCTNVKALPYALGDKLTKSTLYIADVNPEASSLIKSHVIENPVGGYPILCSFTVPVITLDHLIDNSLNLIGKRIDRVNLMKIDVEGYEMKVLEGARKSLEKGLISKVVIEVHIDQVSTAELVKYLIQFGYTLDKAIRFSNVKDIVYMRLRR</sequence>
<reference evidence="2" key="1">
    <citation type="journal article" date="2020" name="mSystems">
        <title>Genome- and Community-Level Interaction Insights into Carbon Utilization and Element Cycling Functions of Hydrothermarchaeota in Hydrothermal Sediment.</title>
        <authorList>
            <person name="Zhou Z."/>
            <person name="Liu Y."/>
            <person name="Xu W."/>
            <person name="Pan J."/>
            <person name="Luo Z.H."/>
            <person name="Li M."/>
        </authorList>
    </citation>
    <scope>NUCLEOTIDE SEQUENCE [LARGE SCALE GENOMIC DNA]</scope>
    <source>
        <strain evidence="2">SpSt-27</strain>
    </source>
</reference>
<dbReference type="EMBL" id="DSLL01000022">
    <property type="protein sequence ID" value="HEH31011.1"/>
    <property type="molecule type" value="Genomic_DNA"/>
</dbReference>
<dbReference type="GO" id="GO:0032259">
    <property type="term" value="P:methylation"/>
    <property type="evidence" value="ECO:0007669"/>
    <property type="project" value="UniProtKB-KW"/>
</dbReference>
<dbReference type="Pfam" id="PF05050">
    <property type="entry name" value="Methyltransf_21"/>
    <property type="match status" value="1"/>
</dbReference>
<keyword evidence="2" id="KW-0808">Transferase</keyword>
<organism evidence="2">
    <name type="scientific">Ignisphaera aggregans</name>
    <dbReference type="NCBI Taxonomy" id="334771"/>
    <lineage>
        <taxon>Archaea</taxon>
        <taxon>Thermoproteota</taxon>
        <taxon>Thermoprotei</taxon>
        <taxon>Desulfurococcales</taxon>
        <taxon>Desulfurococcaceae</taxon>
        <taxon>Ignisphaera</taxon>
    </lineage>
</organism>
<proteinExistence type="predicted"/>
<dbReference type="AlphaFoldDB" id="A0A7J2T9G6"/>
<feature type="domain" description="Methyltransferase FkbM" evidence="1">
    <location>
        <begin position="93"/>
        <end position="266"/>
    </location>
</feature>
<dbReference type="PANTHER" id="PTHR34203">
    <property type="entry name" value="METHYLTRANSFERASE, FKBM FAMILY PROTEIN"/>
    <property type="match status" value="1"/>
</dbReference>
<dbReference type="InterPro" id="IPR029063">
    <property type="entry name" value="SAM-dependent_MTases_sf"/>
</dbReference>
<dbReference type="SUPFAM" id="SSF53335">
    <property type="entry name" value="S-adenosyl-L-methionine-dependent methyltransferases"/>
    <property type="match status" value="1"/>
</dbReference>
<evidence type="ECO:0000313" key="2">
    <source>
        <dbReference type="EMBL" id="HEH31011.1"/>
    </source>
</evidence>
<gene>
    <name evidence="2" type="ORF">ENP99_02710</name>
</gene>
<dbReference type="GO" id="GO:0008168">
    <property type="term" value="F:methyltransferase activity"/>
    <property type="evidence" value="ECO:0007669"/>
    <property type="project" value="UniProtKB-KW"/>
</dbReference>
<name>A0A7J2T9G6_9CREN</name>
<evidence type="ECO:0000259" key="1">
    <source>
        <dbReference type="Pfam" id="PF05050"/>
    </source>
</evidence>
<dbReference type="InterPro" id="IPR006342">
    <property type="entry name" value="FkbM_mtfrase"/>
</dbReference>
<dbReference type="PANTHER" id="PTHR34203:SF15">
    <property type="entry name" value="SLL1173 PROTEIN"/>
    <property type="match status" value="1"/>
</dbReference>
<comment type="caution">
    <text evidence="2">The sequence shown here is derived from an EMBL/GenBank/DDBJ whole genome shotgun (WGS) entry which is preliminary data.</text>
</comment>